<sequence>MKKLMVAALLSLALFSLLSCSVSKSAFDTTRIKAGMSKKAVIEQLGKPYKTEFFTNNYSEVIERLQYIKFVLGNPYEVHYLEFRNDKLISLTSPPPVSNQRDHHTNELQP</sequence>
<dbReference type="RefSeq" id="WP_162817923.1">
    <property type="nucleotide sequence ID" value="NZ_CP139960.1"/>
</dbReference>
<dbReference type="Proteomes" id="UP001325680">
    <property type="component" value="Chromosome"/>
</dbReference>
<evidence type="ECO:0008006" key="4">
    <source>
        <dbReference type="Google" id="ProtNLM"/>
    </source>
</evidence>
<evidence type="ECO:0000256" key="1">
    <source>
        <dbReference type="SAM" id="SignalP"/>
    </source>
</evidence>
<accession>A0ABZ0W610</accession>
<organism evidence="2 3">
    <name type="scientific">Niabella yanshanensis</name>
    <dbReference type="NCBI Taxonomy" id="577386"/>
    <lineage>
        <taxon>Bacteria</taxon>
        <taxon>Pseudomonadati</taxon>
        <taxon>Bacteroidota</taxon>
        <taxon>Chitinophagia</taxon>
        <taxon>Chitinophagales</taxon>
        <taxon>Chitinophagaceae</taxon>
        <taxon>Niabella</taxon>
    </lineage>
</organism>
<feature type="chain" id="PRO_5047274635" description="Lipoprotein SmpA/OmlA domain-containing protein" evidence="1">
    <location>
        <begin position="27"/>
        <end position="110"/>
    </location>
</feature>
<keyword evidence="1" id="KW-0732">Signal</keyword>
<proteinExistence type="predicted"/>
<feature type="signal peptide" evidence="1">
    <location>
        <begin position="1"/>
        <end position="26"/>
    </location>
</feature>
<dbReference type="PROSITE" id="PS51257">
    <property type="entry name" value="PROKAR_LIPOPROTEIN"/>
    <property type="match status" value="1"/>
</dbReference>
<dbReference type="EMBL" id="CP139960">
    <property type="protein sequence ID" value="WQD37560.1"/>
    <property type="molecule type" value="Genomic_DNA"/>
</dbReference>
<gene>
    <name evidence="2" type="ORF">U0035_17960</name>
</gene>
<reference evidence="2 3" key="1">
    <citation type="submission" date="2023-12" db="EMBL/GenBank/DDBJ databases">
        <title>Genome sequencing and assembly of bacterial species from a model synthetic community.</title>
        <authorList>
            <person name="Hogle S.L."/>
        </authorList>
    </citation>
    <scope>NUCLEOTIDE SEQUENCE [LARGE SCALE GENOMIC DNA]</scope>
    <source>
        <strain evidence="2 3">HAMBI_3031</strain>
    </source>
</reference>
<name>A0ABZ0W610_9BACT</name>
<evidence type="ECO:0000313" key="2">
    <source>
        <dbReference type="EMBL" id="WQD37560.1"/>
    </source>
</evidence>
<evidence type="ECO:0000313" key="3">
    <source>
        <dbReference type="Proteomes" id="UP001325680"/>
    </source>
</evidence>
<keyword evidence="3" id="KW-1185">Reference proteome</keyword>
<protein>
    <recommendedName>
        <fullName evidence="4">Lipoprotein SmpA/OmlA domain-containing protein</fullName>
    </recommendedName>
</protein>